<feature type="domain" description="Orc1-like AAA ATPase" evidence="2">
    <location>
        <begin position="54"/>
        <end position="189"/>
    </location>
</feature>
<proteinExistence type="predicted"/>
<feature type="repeat" description="TPR" evidence="1">
    <location>
        <begin position="510"/>
        <end position="543"/>
    </location>
</feature>
<dbReference type="PANTHER" id="PTHR46082">
    <property type="entry name" value="ATP/GTP-BINDING PROTEIN-RELATED"/>
    <property type="match status" value="1"/>
</dbReference>
<evidence type="ECO:0000259" key="2">
    <source>
        <dbReference type="Pfam" id="PF13191"/>
    </source>
</evidence>
<dbReference type="OrthoDB" id="1658288at2759"/>
<dbReference type="InterPro" id="IPR053137">
    <property type="entry name" value="NLR-like"/>
</dbReference>
<evidence type="ECO:0000313" key="4">
    <source>
        <dbReference type="Proteomes" id="UP000800093"/>
    </source>
</evidence>
<dbReference type="Gene3D" id="3.40.50.300">
    <property type="entry name" value="P-loop containing nucleotide triphosphate hydrolases"/>
    <property type="match status" value="1"/>
</dbReference>
<sequence length="594" mass="67385">MNKFKKPEEEDFETVSDVVKKMMGASHGLMAARSQYDGKHKIDFTLRGVPVVSQFVSRDTEMQQLKQLLLDEIPTKSRRRVVVLYGLGGVGKTQLAVEFAREHHRRFSGIFWLDGSSEASLARSFVGMMQRLPRDELIAGGAEMPKHSATDVDVAVRKCLQWLSLSSNDHWLLIYDNVDRNYLDKDDQQAYNVNNYFPYADHGSILITSRLASLQTYGSGVKVGRVSTEQARIILENNARRVIEDVDIVLKCLDGLPLALTQAGSYLRETNMSALAYKKRYKETWEHLMKSQGHYPLEEYGNRSVLTTWTMSYEQARRESEEAAHLLKLWGFLDCGELWYELVAAGSCLADEIQIPMWLHKIAGDELEFANAVGLLSRYSLIDANEDTGSHSMHSVLHRWCAYLVEDEERSSYCNIAAGLVASNVPTETEAEFGRKWKRILAHGVSINKWIGEHPIYEEGETISVSIKPWAFFSLGYILSEENRRGAETMYQRALQGFEKARGPEHTSTLGTVNNLGSLYWNLGRLDEAEKMYQRALQGFEKAWGPEHTSTLDTVNNLGLLYADLGRLDEAEKMYQRALQGKEKAWGPEHTSTL</sequence>
<evidence type="ECO:0000256" key="1">
    <source>
        <dbReference type="PROSITE-ProRule" id="PRU00339"/>
    </source>
</evidence>
<comment type="caution">
    <text evidence="3">The sequence shown here is derived from an EMBL/GenBank/DDBJ whole genome shotgun (WGS) entry which is preliminary data.</text>
</comment>
<feature type="non-terminal residue" evidence="3">
    <location>
        <position position="594"/>
    </location>
</feature>
<dbReference type="PANTHER" id="PTHR46082:SF6">
    <property type="entry name" value="AAA+ ATPASE DOMAIN-CONTAINING PROTEIN-RELATED"/>
    <property type="match status" value="1"/>
</dbReference>
<dbReference type="InterPro" id="IPR011990">
    <property type="entry name" value="TPR-like_helical_dom_sf"/>
</dbReference>
<keyword evidence="4" id="KW-1185">Reference proteome</keyword>
<dbReference type="EMBL" id="ML986705">
    <property type="protein sequence ID" value="KAF2259631.1"/>
    <property type="molecule type" value="Genomic_DNA"/>
</dbReference>
<dbReference type="Gene3D" id="1.25.40.10">
    <property type="entry name" value="Tetratricopeptide repeat domain"/>
    <property type="match status" value="1"/>
</dbReference>
<dbReference type="PROSITE" id="PS50005">
    <property type="entry name" value="TPR"/>
    <property type="match status" value="2"/>
</dbReference>
<dbReference type="InterPro" id="IPR027417">
    <property type="entry name" value="P-loop_NTPase"/>
</dbReference>
<organism evidence="3 4">
    <name type="scientific">Lojkania enalia</name>
    <dbReference type="NCBI Taxonomy" id="147567"/>
    <lineage>
        <taxon>Eukaryota</taxon>
        <taxon>Fungi</taxon>
        <taxon>Dikarya</taxon>
        <taxon>Ascomycota</taxon>
        <taxon>Pezizomycotina</taxon>
        <taxon>Dothideomycetes</taxon>
        <taxon>Pleosporomycetidae</taxon>
        <taxon>Pleosporales</taxon>
        <taxon>Pleosporales incertae sedis</taxon>
        <taxon>Lojkania</taxon>
    </lineage>
</organism>
<reference evidence="4" key="1">
    <citation type="journal article" date="2020" name="Stud. Mycol.">
        <title>101 Dothideomycetes genomes: A test case for predicting lifestyles and emergence of pathogens.</title>
        <authorList>
            <person name="Haridas S."/>
            <person name="Albert R."/>
            <person name="Binder M."/>
            <person name="Bloem J."/>
            <person name="LaButti K."/>
            <person name="Salamov A."/>
            <person name="Andreopoulos B."/>
            <person name="Baker S."/>
            <person name="Barry K."/>
            <person name="Bills G."/>
            <person name="Bluhm B."/>
            <person name="Cannon C."/>
            <person name="Castanera R."/>
            <person name="Culley D."/>
            <person name="Daum C."/>
            <person name="Ezra D."/>
            <person name="Gonzalez J."/>
            <person name="Henrissat B."/>
            <person name="Kuo A."/>
            <person name="Liang C."/>
            <person name="Lipzen A."/>
            <person name="Lutzoni F."/>
            <person name="Magnuson J."/>
            <person name="Mondo S."/>
            <person name="Nolan M."/>
            <person name="Ohm R."/>
            <person name="Pangilinan J."/>
            <person name="Park H.-J."/>
            <person name="Ramirez L."/>
            <person name="Alfaro M."/>
            <person name="Sun H."/>
            <person name="Tritt A."/>
            <person name="Yoshinaga Y."/>
            <person name="Zwiers L.-H."/>
            <person name="Turgeon B."/>
            <person name="Goodwin S."/>
            <person name="Spatafora J."/>
            <person name="Crous P."/>
            <person name="Grigoriev I."/>
        </authorList>
    </citation>
    <scope>NUCLEOTIDE SEQUENCE [LARGE SCALE GENOMIC DNA]</scope>
    <source>
        <strain evidence="4">CBS 304.66</strain>
    </source>
</reference>
<dbReference type="SUPFAM" id="SSF52540">
    <property type="entry name" value="P-loop containing nucleoside triphosphate hydrolases"/>
    <property type="match status" value="1"/>
</dbReference>
<dbReference type="Pfam" id="PF13424">
    <property type="entry name" value="TPR_12"/>
    <property type="match status" value="1"/>
</dbReference>
<dbReference type="InterPro" id="IPR041664">
    <property type="entry name" value="AAA_16"/>
</dbReference>
<dbReference type="PROSITE" id="PS50293">
    <property type="entry name" value="TPR_REGION"/>
    <property type="match status" value="1"/>
</dbReference>
<dbReference type="SMART" id="SM00028">
    <property type="entry name" value="TPR"/>
    <property type="match status" value="2"/>
</dbReference>
<protein>
    <recommendedName>
        <fullName evidence="2">Orc1-like AAA ATPase domain-containing protein</fullName>
    </recommendedName>
</protein>
<feature type="repeat" description="TPR" evidence="1">
    <location>
        <begin position="552"/>
        <end position="585"/>
    </location>
</feature>
<dbReference type="Pfam" id="PF13191">
    <property type="entry name" value="AAA_16"/>
    <property type="match status" value="1"/>
</dbReference>
<dbReference type="Proteomes" id="UP000800093">
    <property type="component" value="Unassembled WGS sequence"/>
</dbReference>
<evidence type="ECO:0000313" key="3">
    <source>
        <dbReference type="EMBL" id="KAF2259631.1"/>
    </source>
</evidence>
<gene>
    <name evidence="3" type="ORF">CC78DRAFT_502933</name>
</gene>
<dbReference type="AlphaFoldDB" id="A0A9P4N5M4"/>
<dbReference type="SUPFAM" id="SSF48452">
    <property type="entry name" value="TPR-like"/>
    <property type="match status" value="1"/>
</dbReference>
<dbReference type="InterPro" id="IPR019734">
    <property type="entry name" value="TPR_rpt"/>
</dbReference>
<keyword evidence="1" id="KW-0802">TPR repeat</keyword>
<accession>A0A9P4N5M4</accession>
<dbReference type="PRINTS" id="PR00364">
    <property type="entry name" value="DISEASERSIST"/>
</dbReference>
<name>A0A9P4N5M4_9PLEO</name>